<protein>
    <recommendedName>
        <fullName evidence="3">Alpha/beta hydrolase</fullName>
    </recommendedName>
</protein>
<gene>
    <name evidence="1" type="ORF">CCAS_06695</name>
</gene>
<comment type="caution">
    <text evidence="1">The sequence shown here is derived from an EMBL/GenBank/DDBJ whole genome shotgun (WGS) entry which is preliminary data.</text>
</comment>
<dbReference type="InterPro" id="IPR029058">
    <property type="entry name" value="AB_hydrolase_fold"/>
</dbReference>
<dbReference type="Proteomes" id="UP000004840">
    <property type="component" value="Unassembled WGS sequence"/>
</dbReference>
<accession>G7HXI0</accession>
<dbReference type="EMBL" id="CAFW01000047">
    <property type="protein sequence ID" value="CCE54895.1"/>
    <property type="molecule type" value="Genomic_DNA"/>
</dbReference>
<dbReference type="SUPFAM" id="SSF53474">
    <property type="entry name" value="alpha/beta-Hydrolases"/>
    <property type="match status" value="1"/>
</dbReference>
<evidence type="ECO:0000313" key="2">
    <source>
        <dbReference type="Proteomes" id="UP000004840"/>
    </source>
</evidence>
<sequence length="336" mass="37561">MFTYRNSDPSITTDDRYDALIHRFTSIAEVPWMDFSKMVGQKLRIIVQSSPDALPLDVLYVPRESPNLLVGFHGYLNQSKMELPVFQFLRSFNSTRSESFLLISDSTLLQDTTIGIGWTFGSIEQDLSLEYSNLINQLQRQAGYNTTILAGHSAGGFSAVRIGLPVDNSVSVVMNGQFDIGIHRKWEVSKIRRSIAPQIKSDDDFISDFPERFDLRHTFPSRGRNSRVCWFAQFDDHLSIQEYRHFPSYTEFLGIPPEGGISSQGDLGIITHYSHKPGNPHGVPGTVVPFIEAAMGEPISMDIGIEFDLFPKGTFNTEQSVAQSSVALSSKEAPAE</sequence>
<reference evidence="1 2" key="1">
    <citation type="journal article" date="2012" name="J. Bacteriol.">
        <title>Genome Sequence of Corynebacterium casei UCMA 3821, Isolated from a Smear-Ripened Cheese.</title>
        <authorList>
            <person name="Monnet C."/>
            <person name="Loux V."/>
            <person name="Bento P."/>
            <person name="Gibrat J.F."/>
            <person name="Straub C."/>
            <person name="Bonnarme P."/>
            <person name="Landaud S."/>
            <person name="Irlinger F."/>
        </authorList>
    </citation>
    <scope>NUCLEOTIDE SEQUENCE [LARGE SCALE GENOMIC DNA]</scope>
    <source>
        <strain evidence="1 2">UCMA 3821</strain>
    </source>
</reference>
<organism evidence="1 2">
    <name type="scientific">Corynebacterium casei UCMA 3821</name>
    <dbReference type="NCBI Taxonomy" id="1110505"/>
    <lineage>
        <taxon>Bacteria</taxon>
        <taxon>Bacillati</taxon>
        <taxon>Actinomycetota</taxon>
        <taxon>Actinomycetes</taxon>
        <taxon>Mycobacteriales</taxon>
        <taxon>Corynebacteriaceae</taxon>
        <taxon>Corynebacterium</taxon>
    </lineage>
</organism>
<proteinExistence type="predicted"/>
<dbReference type="RefSeq" id="WP_006822400.1">
    <property type="nucleotide sequence ID" value="NZ_CAFW01000047.1"/>
</dbReference>
<dbReference type="AlphaFoldDB" id="G7HXI0"/>
<evidence type="ECO:0008006" key="3">
    <source>
        <dbReference type="Google" id="ProtNLM"/>
    </source>
</evidence>
<evidence type="ECO:0000313" key="1">
    <source>
        <dbReference type="EMBL" id="CCE54895.1"/>
    </source>
</evidence>
<name>G7HXI0_9CORY</name>